<gene>
    <name evidence="3" type="ORF">M3P19_07800</name>
</gene>
<name>A0ABT0PT53_9FLAO</name>
<keyword evidence="1" id="KW-0732">Signal</keyword>
<protein>
    <submittedName>
        <fullName evidence="3">FG-GAP-like repeat-containing protein</fullName>
    </submittedName>
</protein>
<dbReference type="PROSITE" id="PS51257">
    <property type="entry name" value="PROKAR_LIPOPROTEIN"/>
    <property type="match status" value="1"/>
</dbReference>
<evidence type="ECO:0000313" key="3">
    <source>
        <dbReference type="EMBL" id="MCL6273907.1"/>
    </source>
</evidence>
<dbReference type="InterPro" id="IPR028994">
    <property type="entry name" value="Integrin_alpha_N"/>
</dbReference>
<evidence type="ECO:0000259" key="2">
    <source>
        <dbReference type="Pfam" id="PF07593"/>
    </source>
</evidence>
<keyword evidence="4" id="KW-1185">Reference proteome</keyword>
<evidence type="ECO:0000313" key="4">
    <source>
        <dbReference type="Proteomes" id="UP001203607"/>
    </source>
</evidence>
<comment type="caution">
    <text evidence="3">The sequence shown here is derived from an EMBL/GenBank/DDBJ whole genome shotgun (WGS) entry which is preliminary data.</text>
</comment>
<dbReference type="Gene3D" id="2.130.10.130">
    <property type="entry name" value="Integrin alpha, N-terminal"/>
    <property type="match status" value="4"/>
</dbReference>
<reference evidence="3 4" key="1">
    <citation type="submission" date="2022-05" db="EMBL/GenBank/DDBJ databases">
        <authorList>
            <person name="Park J.-S."/>
        </authorList>
    </citation>
    <scope>NUCLEOTIDE SEQUENCE [LARGE SCALE GENOMIC DNA]</scope>
    <source>
        <strain evidence="3 4">2012CJ35-5</strain>
    </source>
</reference>
<dbReference type="Pfam" id="PF01839">
    <property type="entry name" value="FG-GAP"/>
    <property type="match status" value="1"/>
</dbReference>
<dbReference type="PANTHER" id="PTHR16026">
    <property type="entry name" value="CARTILAGE ACIDIC PROTEIN 1"/>
    <property type="match status" value="1"/>
</dbReference>
<dbReference type="EMBL" id="JAMFMA010000002">
    <property type="protein sequence ID" value="MCL6273907.1"/>
    <property type="molecule type" value="Genomic_DNA"/>
</dbReference>
<dbReference type="InterPro" id="IPR027039">
    <property type="entry name" value="Crtac1"/>
</dbReference>
<dbReference type="SUPFAM" id="SSF69318">
    <property type="entry name" value="Integrin alpha N-terminal domain"/>
    <property type="match status" value="3"/>
</dbReference>
<organism evidence="3 4">
    <name type="scientific">Flagellimonas spongiicola</name>
    <dbReference type="NCBI Taxonomy" id="2942208"/>
    <lineage>
        <taxon>Bacteria</taxon>
        <taxon>Pseudomonadati</taxon>
        <taxon>Bacteroidota</taxon>
        <taxon>Flavobacteriia</taxon>
        <taxon>Flavobacteriales</taxon>
        <taxon>Flavobacteriaceae</taxon>
        <taxon>Flagellimonas</taxon>
    </lineage>
</organism>
<dbReference type="Proteomes" id="UP001203607">
    <property type="component" value="Unassembled WGS sequence"/>
</dbReference>
<accession>A0ABT0PT53</accession>
<dbReference type="PANTHER" id="PTHR16026:SF0">
    <property type="entry name" value="CARTILAGE ACIDIC PROTEIN 1"/>
    <property type="match status" value="1"/>
</dbReference>
<feature type="domain" description="ASPIC/UnbV" evidence="2">
    <location>
        <begin position="515"/>
        <end position="581"/>
    </location>
</feature>
<sequence length="1080" mass="120390">MNRILSIFFGSLLVASCAKQGDLFKNPSPSETGIQFENLLSESENLSILDYLYFYNGGGVAIGDINNDGLPDIYFTGNQVKNKLYLNKGNLKFEDITESAGVEGQSSWNTGTVMADVNGDGFLDIYACAVVGINGFDGYNELFINNGDNTFTESAAAYGLDFDSYSSNAAFFDYDLDGDLDMYLLNHAVHTQNSYGKYDLRFERNYETGDKLLRNDSGKFVDVSEEAGIFGGINAYGLGLAISDFNLDGYPDVYVGNDFHEDDYYYLNNGDGTFTESLRAYFGHTSRFSMGSDVADINGDGRPDLISLDMLPEDEVALKSSEGDDNIQTQRLRINEFGYHYQFTRNMLFINQPDGNYLETALMSGVSATDWSWSALFGDYDQDGKQDLFVSNGIPKRPNDLDFINFLSSDQIKSKIDNTKLVDQEALGLMPSGTASNYIFKGTEGLGFEDMSTSWITNDTLISGATAMGDLDGDGDLDLVTNNLFAPARLYINKTDAQRNYLNLKLNFSEKNQFGVGSKVYAYTNGKLQFKELFPSRGFQASSEPIVHFGFGNSTQVDSMKIVWPNKQFQVLKDVSVNQTIIVSPEGTKPFSYGQLTPAANPLFTKIPDSLGLDYVHEEDIYTDFNREKLIPYQISDQGPAVALGDLNGDGYTDIYFGASKYKSAKVYIQTDSGFEASYYPELVRDSIKENVDAVISDFNNDQTMDILISSGGGDFFGESEELLDQLYLQNDKGFEKQELPKLFQNSSVIRPYDIDDDGDLDVFIGGHTLTSNFGVPIPSQLLINENGQFSEQKGFANNGFRGMVTDALWDDWNKDGQTDLIVIGEWMSPTFFENRNGQFIQVQGIELNGLWQTIEAFDIDSDGDKDYLLGNWGTNSKFKASTAFPMKLYRHDFDNNGQIETITAMEKNGTYYPLESLDGLSSQMVVLKKRFTNYKSFAGTTMDGLFPEEVLSQATILEVNTLHSGYLKNNNGTFEFVPFGPELQLSPIKDFVSDDFDGDGNAEVLIGGNYFGVKPYHGRFDSFPGALLENEEKVTLGNQLGLDFTKKSIRHLKIIEFKGEKHLLVVFNNDRAQLYKYNN</sequence>
<dbReference type="Pfam" id="PF13517">
    <property type="entry name" value="FG-GAP_3"/>
    <property type="match status" value="3"/>
</dbReference>
<evidence type="ECO:0000256" key="1">
    <source>
        <dbReference type="ARBA" id="ARBA00022729"/>
    </source>
</evidence>
<proteinExistence type="predicted"/>
<dbReference type="RefSeq" id="WP_249657100.1">
    <property type="nucleotide sequence ID" value="NZ_JAMFMA010000002.1"/>
</dbReference>
<dbReference type="InterPro" id="IPR013517">
    <property type="entry name" value="FG-GAP"/>
</dbReference>
<dbReference type="InterPro" id="IPR011519">
    <property type="entry name" value="UnbV_ASPIC"/>
</dbReference>
<dbReference type="Pfam" id="PF07593">
    <property type="entry name" value="UnbV_ASPIC"/>
    <property type="match status" value="1"/>
</dbReference>